<keyword evidence="5" id="KW-1185">Reference proteome</keyword>
<feature type="region of interest" description="Disordered" evidence="3">
    <location>
        <begin position="265"/>
        <end position="328"/>
    </location>
</feature>
<evidence type="ECO:0000256" key="1">
    <source>
        <dbReference type="ARBA" id="ARBA00008846"/>
    </source>
</evidence>
<evidence type="ECO:0000256" key="3">
    <source>
        <dbReference type="SAM" id="MobiDB-lite"/>
    </source>
</evidence>
<dbReference type="PROSITE" id="PS51419">
    <property type="entry name" value="RAB"/>
    <property type="match status" value="1"/>
</dbReference>
<feature type="compositionally biased region" description="Basic and acidic residues" evidence="3">
    <location>
        <begin position="218"/>
        <end position="228"/>
    </location>
</feature>
<dbReference type="GO" id="GO:0005886">
    <property type="term" value="C:plasma membrane"/>
    <property type="evidence" value="ECO:0007669"/>
    <property type="project" value="TreeGrafter"/>
</dbReference>
<evidence type="ECO:0000256" key="2">
    <source>
        <dbReference type="ARBA" id="ARBA00022553"/>
    </source>
</evidence>
<dbReference type="PROSITE" id="PS51421">
    <property type="entry name" value="RAS"/>
    <property type="match status" value="1"/>
</dbReference>
<protein>
    <recommendedName>
        <fullName evidence="6">GTP-binding protein GEM</fullName>
    </recommendedName>
</protein>
<feature type="compositionally biased region" description="Polar residues" evidence="3">
    <location>
        <begin position="307"/>
        <end position="316"/>
    </location>
</feature>
<dbReference type="Gene3D" id="3.40.50.300">
    <property type="entry name" value="P-loop containing nucleotide triphosphate hydrolases"/>
    <property type="match status" value="1"/>
</dbReference>
<keyword evidence="2" id="KW-0597">Phosphoprotein</keyword>
<dbReference type="GO" id="GO:0003924">
    <property type="term" value="F:GTPase activity"/>
    <property type="evidence" value="ECO:0007669"/>
    <property type="project" value="InterPro"/>
</dbReference>
<dbReference type="PANTHER" id="PTHR45775:SF6">
    <property type="entry name" value="RAD, GEM_KIR FAMILY MEMBER 2, ISOFORM C"/>
    <property type="match status" value="1"/>
</dbReference>
<reference evidence="4 5" key="1">
    <citation type="submission" date="2019-07" db="EMBL/GenBank/DDBJ databases">
        <title>Annotation for the trematode Paragonimus westermani.</title>
        <authorList>
            <person name="Choi Y.-J."/>
        </authorList>
    </citation>
    <scope>NUCLEOTIDE SEQUENCE [LARGE SCALE GENOMIC DNA]</scope>
    <source>
        <strain evidence="4">180907_Pwestermani</strain>
    </source>
</reference>
<dbReference type="Pfam" id="PF00071">
    <property type="entry name" value="Ras"/>
    <property type="match status" value="1"/>
</dbReference>
<dbReference type="SMART" id="SM00175">
    <property type="entry name" value="RAB"/>
    <property type="match status" value="1"/>
</dbReference>
<feature type="region of interest" description="Disordered" evidence="3">
    <location>
        <begin position="346"/>
        <end position="404"/>
    </location>
</feature>
<dbReference type="GO" id="GO:0005246">
    <property type="term" value="F:calcium channel regulator activity"/>
    <property type="evidence" value="ECO:0007669"/>
    <property type="project" value="TreeGrafter"/>
</dbReference>
<sequence>MCIKTENVDDQKTRSTSVIRLSYVLAVDNVAHFGDNRDVDFDQSSARYTRVQQWRQAYRNSQPQTFVDQRWTQGQAVDYSYTVPDTRTVRRLPEEPSVFPKRQFSDTHGHIGYLSPDSLRPPGLRNVGRASSFEGRTRTADSQENLVLSPRHDDTFNQTKREYWSPPVSHGHTSTKRSQLENKHQNYVQQNRRDRLVVAPSIEISHVQENSDSSSSSDQKEPSGERSRQITQRANSFASLPARELSNHSIQESVLTQTAQTIQFPTSCSGSSRHLSRPTSQNSTDSMNSMDSLSANAGRNRPKLTRQPRSFQNEPPSQAGRHSDCVDRTKRSNAPVDEFDYFCQIANSPSGSTNPPSTRTAVSLKPSRHAAAFRSHSMRTESPDISPVPIDRRATGQQSNDSMENVKSAYLKPPCRGQLRRASTEEDRNKILFSDKKMMAATLSYSSVNSGVQNVCRTPPKYLPPVPVCPTPICNPSVPLGVPLTEDSLFADEPGMTYYQVQVLGATGVGKTLLCQQLGRLTSGQSEPYDFDEDDDPQTSHSVTAALCGSIYTVNFIDSSSDNFEQSLEIKIHDCVDAFIVVYAIDDSSSYEAARVIMNALSPAIDPCQSPNMTHKTNPAKVIVPTPVYLVANKTDLVRGRQVSSEDGRHLAALYEAKFLEVSASLNHMIAELFVQLVQLLGDTENKGRDPRLPSERRPQFNQFSPSRAPIKTVNTFRLPTSTKSTLSKFFKRHFTRASEDSD</sequence>
<feature type="compositionally biased region" description="Polar residues" evidence="3">
    <location>
        <begin position="395"/>
        <end position="404"/>
    </location>
</feature>
<feature type="compositionally biased region" description="Polar residues" evidence="3">
    <location>
        <begin position="265"/>
        <end position="297"/>
    </location>
</feature>
<dbReference type="PANTHER" id="PTHR45775">
    <property type="entry name" value="RAD, GEM/KIR FAMILY MEMBER 2, ISOFORM C"/>
    <property type="match status" value="1"/>
</dbReference>
<name>A0A8T0DWS9_9TREM</name>
<feature type="compositionally biased region" description="Low complexity" evidence="3">
    <location>
        <begin position="347"/>
        <end position="358"/>
    </location>
</feature>
<evidence type="ECO:0000313" key="4">
    <source>
        <dbReference type="EMBL" id="KAF8571157.1"/>
    </source>
</evidence>
<comment type="caution">
    <text evidence="4">The sequence shown here is derived from an EMBL/GenBank/DDBJ whole genome shotgun (WGS) entry which is preliminary data.</text>
</comment>
<comment type="similarity">
    <text evidence="1">Belongs to the small GTPase superfamily. RGK family.</text>
</comment>
<dbReference type="SMART" id="SM00173">
    <property type="entry name" value="RAS"/>
    <property type="match status" value="1"/>
</dbReference>
<dbReference type="InterPro" id="IPR027417">
    <property type="entry name" value="P-loop_NTPase"/>
</dbReference>
<dbReference type="PRINTS" id="PR00449">
    <property type="entry name" value="RASTRNSFRMNG"/>
</dbReference>
<evidence type="ECO:0008006" key="6">
    <source>
        <dbReference type="Google" id="ProtNLM"/>
    </source>
</evidence>
<feature type="compositionally biased region" description="Basic and acidic residues" evidence="3">
    <location>
        <begin position="150"/>
        <end position="163"/>
    </location>
</feature>
<dbReference type="EMBL" id="JTDF01000678">
    <property type="protein sequence ID" value="KAF8571157.1"/>
    <property type="molecule type" value="Genomic_DNA"/>
</dbReference>
<dbReference type="OrthoDB" id="5239715at2759"/>
<evidence type="ECO:0000313" key="5">
    <source>
        <dbReference type="Proteomes" id="UP000699462"/>
    </source>
</evidence>
<accession>A0A8T0DWS9</accession>
<proteinExistence type="inferred from homology"/>
<dbReference type="SUPFAM" id="SSF52540">
    <property type="entry name" value="P-loop containing nucleoside triphosphate hydrolases"/>
    <property type="match status" value="1"/>
</dbReference>
<feature type="compositionally biased region" description="Basic and acidic residues" evidence="3">
    <location>
        <begin position="686"/>
        <end position="699"/>
    </location>
</feature>
<feature type="region of interest" description="Disordered" evidence="3">
    <location>
        <begin position="113"/>
        <end position="231"/>
    </location>
</feature>
<dbReference type="InterPro" id="IPR001806">
    <property type="entry name" value="Small_GTPase"/>
</dbReference>
<organism evidence="4 5">
    <name type="scientific">Paragonimus westermani</name>
    <dbReference type="NCBI Taxonomy" id="34504"/>
    <lineage>
        <taxon>Eukaryota</taxon>
        <taxon>Metazoa</taxon>
        <taxon>Spiralia</taxon>
        <taxon>Lophotrochozoa</taxon>
        <taxon>Platyhelminthes</taxon>
        <taxon>Trematoda</taxon>
        <taxon>Digenea</taxon>
        <taxon>Plagiorchiida</taxon>
        <taxon>Troglotremata</taxon>
        <taxon>Troglotrematidae</taxon>
        <taxon>Paragonimus</taxon>
    </lineage>
</organism>
<dbReference type="GO" id="GO:0005525">
    <property type="term" value="F:GTP binding"/>
    <property type="evidence" value="ECO:0007669"/>
    <property type="project" value="InterPro"/>
</dbReference>
<gene>
    <name evidence="4" type="ORF">P879_00886</name>
</gene>
<feature type="region of interest" description="Disordered" evidence="3">
    <location>
        <begin position="686"/>
        <end position="707"/>
    </location>
</feature>
<dbReference type="AlphaFoldDB" id="A0A8T0DWS9"/>
<dbReference type="InterPro" id="IPR051641">
    <property type="entry name" value="RGK_GTP-binding_reg"/>
</dbReference>
<dbReference type="Proteomes" id="UP000699462">
    <property type="component" value="Unassembled WGS sequence"/>
</dbReference>